<evidence type="ECO:0000256" key="2">
    <source>
        <dbReference type="ARBA" id="ARBA00022771"/>
    </source>
</evidence>
<dbReference type="Proteomes" id="UP000826271">
    <property type="component" value="Unassembled WGS sequence"/>
</dbReference>
<keyword evidence="4" id="KW-0175">Coiled coil</keyword>
<evidence type="ECO:0000313" key="6">
    <source>
        <dbReference type="Proteomes" id="UP000826271"/>
    </source>
</evidence>
<protein>
    <submittedName>
        <fullName evidence="5">Uncharacterized protein</fullName>
    </submittedName>
</protein>
<feature type="coiled-coil region" evidence="4">
    <location>
        <begin position="143"/>
        <end position="177"/>
    </location>
</feature>
<dbReference type="Pfam" id="PF13920">
    <property type="entry name" value="zf-C3HC4_3"/>
    <property type="match status" value="1"/>
</dbReference>
<accession>A0AAV6X483</accession>
<evidence type="ECO:0000256" key="1">
    <source>
        <dbReference type="ARBA" id="ARBA00022723"/>
    </source>
</evidence>
<keyword evidence="6" id="KW-1185">Reference proteome</keyword>
<evidence type="ECO:0000256" key="3">
    <source>
        <dbReference type="ARBA" id="ARBA00022833"/>
    </source>
</evidence>
<proteinExistence type="predicted"/>
<evidence type="ECO:0000256" key="4">
    <source>
        <dbReference type="SAM" id="Coils"/>
    </source>
</evidence>
<keyword evidence="2" id="KW-0863">Zinc-finger</keyword>
<dbReference type="GO" id="GO:0008270">
    <property type="term" value="F:zinc ion binding"/>
    <property type="evidence" value="ECO:0007669"/>
    <property type="project" value="UniProtKB-KW"/>
</dbReference>
<dbReference type="AlphaFoldDB" id="A0AAV6X483"/>
<evidence type="ECO:0000313" key="5">
    <source>
        <dbReference type="EMBL" id="KAG8377951.1"/>
    </source>
</evidence>
<comment type="caution">
    <text evidence="5">The sequence shown here is derived from an EMBL/GenBank/DDBJ whole genome shotgun (WGS) entry which is preliminary data.</text>
</comment>
<gene>
    <name evidence="5" type="ORF">BUALT_Bualt08G0087200</name>
</gene>
<name>A0AAV6X483_9LAMI</name>
<dbReference type="PANTHER" id="PTHR42647">
    <property type="entry name" value="SBP (S-RIBONUCLEASE BINDING PROTEIN) FAMILY PROTEIN"/>
    <property type="match status" value="1"/>
</dbReference>
<dbReference type="GO" id="GO:0004842">
    <property type="term" value="F:ubiquitin-protein transferase activity"/>
    <property type="evidence" value="ECO:0007669"/>
    <property type="project" value="TreeGrafter"/>
</dbReference>
<dbReference type="Gene3D" id="3.30.40.10">
    <property type="entry name" value="Zinc/RING finger domain, C3HC4 (zinc finger)"/>
    <property type="match status" value="1"/>
</dbReference>
<dbReference type="FunFam" id="1.10.1170.10:FF:000002">
    <property type="entry name" value="Baculoviral IAP repeat containing 7"/>
    <property type="match status" value="1"/>
</dbReference>
<dbReference type="InterPro" id="IPR013083">
    <property type="entry name" value="Znf_RING/FYVE/PHD"/>
</dbReference>
<keyword evidence="1" id="KW-0479">Metal-binding</keyword>
<dbReference type="PANTHER" id="PTHR42647:SF71">
    <property type="entry name" value="E3 UBIQUITIN-PROTEIN LIGASE BOI"/>
    <property type="match status" value="1"/>
</dbReference>
<dbReference type="EMBL" id="WHWC01000008">
    <property type="protein sequence ID" value="KAG8377951.1"/>
    <property type="molecule type" value="Genomic_DNA"/>
</dbReference>
<keyword evidence="3" id="KW-0862">Zinc</keyword>
<reference evidence="5" key="1">
    <citation type="submission" date="2019-10" db="EMBL/GenBank/DDBJ databases">
        <authorList>
            <person name="Zhang R."/>
            <person name="Pan Y."/>
            <person name="Wang J."/>
            <person name="Ma R."/>
            <person name="Yu S."/>
        </authorList>
    </citation>
    <scope>NUCLEOTIDE SEQUENCE</scope>
    <source>
        <strain evidence="5">LA-IB0</strain>
        <tissue evidence="5">Leaf</tissue>
    </source>
</reference>
<organism evidence="5 6">
    <name type="scientific">Buddleja alternifolia</name>
    <dbReference type="NCBI Taxonomy" id="168488"/>
    <lineage>
        <taxon>Eukaryota</taxon>
        <taxon>Viridiplantae</taxon>
        <taxon>Streptophyta</taxon>
        <taxon>Embryophyta</taxon>
        <taxon>Tracheophyta</taxon>
        <taxon>Spermatophyta</taxon>
        <taxon>Magnoliopsida</taxon>
        <taxon>eudicotyledons</taxon>
        <taxon>Gunneridae</taxon>
        <taxon>Pentapetalae</taxon>
        <taxon>asterids</taxon>
        <taxon>lamiids</taxon>
        <taxon>Lamiales</taxon>
        <taxon>Scrophulariaceae</taxon>
        <taxon>Buddlejeae</taxon>
        <taxon>Buddleja</taxon>
    </lineage>
</organism>
<sequence>MAVEAENICFENMGFTTPYATICSSFWNIEDGFCFQELQPLDHQTKIDQLHPYVNMASSSSSTSSFSCCPSLPLEIVQSLSSDLDKQRLEMDWFLHLESKRLRRSILQEEARQQAVLLQIYESRIKTLMLQKDEELIVARSKTRDLEGLLNSAEMEAKSWEKKARESEAIVVDLNNRLNRVAQGNDDAASFCGSSNLELKIGDDDDEENMKGCKLCHARRSCVVFFPCRHLCCCKFCDSLLGLCPVCETVKEASLEAFLV</sequence>